<evidence type="ECO:0000256" key="1">
    <source>
        <dbReference type="ARBA" id="ARBA00009437"/>
    </source>
</evidence>
<keyword evidence="2" id="KW-0536">Nodulation</keyword>
<dbReference type="Gene3D" id="1.10.10.10">
    <property type="entry name" value="Winged helix-like DNA-binding domain superfamily/Winged helix DNA-binding domain"/>
    <property type="match status" value="1"/>
</dbReference>
<dbReference type="InterPro" id="IPR005119">
    <property type="entry name" value="LysR_subst-bd"/>
</dbReference>
<gene>
    <name evidence="7" type="ORF">RFN29_05985</name>
</gene>
<organism evidence="7 8">
    <name type="scientific">Mesorhizobium captivum</name>
    <dbReference type="NCBI Taxonomy" id="3072319"/>
    <lineage>
        <taxon>Bacteria</taxon>
        <taxon>Pseudomonadati</taxon>
        <taxon>Pseudomonadota</taxon>
        <taxon>Alphaproteobacteria</taxon>
        <taxon>Hyphomicrobiales</taxon>
        <taxon>Phyllobacteriaceae</taxon>
        <taxon>Mesorhizobium</taxon>
    </lineage>
</organism>
<evidence type="ECO:0000256" key="2">
    <source>
        <dbReference type="ARBA" id="ARBA00022458"/>
    </source>
</evidence>
<keyword evidence="4" id="KW-0238">DNA-binding</keyword>
<sequence>MGIDHANLARLDLNLLVALDALLAERSVTRAAARVGLGQSAMSYNLSRLRELFRDELLVRSAGGMRPTPKALALATPVRAVLTGVATIALEQRGFEPATAERRFRIAIPDSLESTLLPRLLGALAAEAPSIAVQVRSTDRFAVLDLLDRGELDLGIGVFTEGDTTHKRRVLYPEGYLCLYPPDLVQVSAPITLNEYVSLPHVLASSREDPRGVVDDALALLGQRRRVLLSTPHFLAIPHLLRPVGAIATLPAALAQSFVQQFQLATSKLPFDLPSFQVSMLWHASYDRDPAHRWLREKIAGVVPSINSMDRLV</sequence>
<dbReference type="InterPro" id="IPR000847">
    <property type="entry name" value="LysR_HTH_N"/>
</dbReference>
<dbReference type="InterPro" id="IPR050389">
    <property type="entry name" value="LysR-type_TF"/>
</dbReference>
<dbReference type="SUPFAM" id="SSF53850">
    <property type="entry name" value="Periplasmic binding protein-like II"/>
    <property type="match status" value="1"/>
</dbReference>
<evidence type="ECO:0000259" key="6">
    <source>
        <dbReference type="PROSITE" id="PS50931"/>
    </source>
</evidence>
<feature type="domain" description="HTH lysR-type" evidence="6">
    <location>
        <begin position="11"/>
        <end position="68"/>
    </location>
</feature>
<reference evidence="7 8" key="1">
    <citation type="submission" date="2023-08" db="EMBL/GenBank/DDBJ databases">
        <title>Implementing the SeqCode for naming new Mesorhizobium species isolated from Vachellia karroo root nodules.</title>
        <authorList>
            <person name="Van Lill M."/>
        </authorList>
    </citation>
    <scope>NUCLEOTIDE SEQUENCE [LARGE SCALE GENOMIC DNA]</scope>
    <source>
        <strain evidence="7 8">VK22B</strain>
    </source>
</reference>
<dbReference type="InterPro" id="IPR036390">
    <property type="entry name" value="WH_DNA-bd_sf"/>
</dbReference>
<comment type="similarity">
    <text evidence="1">Belongs to the LysR transcriptional regulatory family.</text>
</comment>
<dbReference type="EMBL" id="JAVIJC010000004">
    <property type="protein sequence ID" value="MDX8491123.1"/>
    <property type="molecule type" value="Genomic_DNA"/>
</dbReference>
<evidence type="ECO:0000313" key="7">
    <source>
        <dbReference type="EMBL" id="MDX8491123.1"/>
    </source>
</evidence>
<dbReference type="PANTHER" id="PTHR30118:SF15">
    <property type="entry name" value="TRANSCRIPTIONAL REGULATORY PROTEIN"/>
    <property type="match status" value="1"/>
</dbReference>
<dbReference type="CDD" id="cd08464">
    <property type="entry name" value="PBP2_DntR_like_2"/>
    <property type="match status" value="1"/>
</dbReference>
<evidence type="ECO:0000256" key="3">
    <source>
        <dbReference type="ARBA" id="ARBA00023015"/>
    </source>
</evidence>
<dbReference type="InterPro" id="IPR036388">
    <property type="entry name" value="WH-like_DNA-bd_sf"/>
</dbReference>
<dbReference type="SUPFAM" id="SSF46785">
    <property type="entry name" value="Winged helix' DNA-binding domain"/>
    <property type="match status" value="1"/>
</dbReference>
<dbReference type="Proteomes" id="UP001271249">
    <property type="component" value="Unassembled WGS sequence"/>
</dbReference>
<evidence type="ECO:0000313" key="8">
    <source>
        <dbReference type="Proteomes" id="UP001271249"/>
    </source>
</evidence>
<accession>A0ABU4YXM4</accession>
<comment type="caution">
    <text evidence="7">The sequence shown here is derived from an EMBL/GenBank/DDBJ whole genome shotgun (WGS) entry which is preliminary data.</text>
</comment>
<keyword evidence="5" id="KW-0804">Transcription</keyword>
<name>A0ABU4YXM4_9HYPH</name>
<dbReference type="Pfam" id="PF00126">
    <property type="entry name" value="HTH_1"/>
    <property type="match status" value="1"/>
</dbReference>
<dbReference type="PROSITE" id="PS50931">
    <property type="entry name" value="HTH_LYSR"/>
    <property type="match status" value="1"/>
</dbReference>
<keyword evidence="8" id="KW-1185">Reference proteome</keyword>
<proteinExistence type="inferred from homology"/>
<dbReference type="Pfam" id="PF03466">
    <property type="entry name" value="LysR_substrate"/>
    <property type="match status" value="1"/>
</dbReference>
<dbReference type="Gene3D" id="3.40.190.10">
    <property type="entry name" value="Periplasmic binding protein-like II"/>
    <property type="match status" value="2"/>
</dbReference>
<evidence type="ECO:0000256" key="4">
    <source>
        <dbReference type="ARBA" id="ARBA00023125"/>
    </source>
</evidence>
<evidence type="ECO:0000256" key="5">
    <source>
        <dbReference type="ARBA" id="ARBA00023163"/>
    </source>
</evidence>
<dbReference type="PANTHER" id="PTHR30118">
    <property type="entry name" value="HTH-TYPE TRANSCRIPTIONAL REGULATOR LEUO-RELATED"/>
    <property type="match status" value="1"/>
</dbReference>
<dbReference type="RefSeq" id="WP_320225191.1">
    <property type="nucleotide sequence ID" value="NZ_JAVIJC010000004.1"/>
</dbReference>
<keyword evidence="3" id="KW-0805">Transcription regulation</keyword>
<protein>
    <submittedName>
        <fullName evidence="7">LysR family transcriptional regulator</fullName>
    </submittedName>
</protein>